<organism evidence="2 3">
    <name type="scientific">Synchytrium endobioticum</name>
    <dbReference type="NCBI Taxonomy" id="286115"/>
    <lineage>
        <taxon>Eukaryota</taxon>
        <taxon>Fungi</taxon>
        <taxon>Fungi incertae sedis</taxon>
        <taxon>Chytridiomycota</taxon>
        <taxon>Chytridiomycota incertae sedis</taxon>
        <taxon>Chytridiomycetes</taxon>
        <taxon>Synchytriales</taxon>
        <taxon>Synchytriaceae</taxon>
        <taxon>Synchytrium</taxon>
    </lineage>
</organism>
<evidence type="ECO:0000313" key="3">
    <source>
        <dbReference type="Proteomes" id="UP000320475"/>
    </source>
</evidence>
<sequence length="80" mass="9064">MCAKVWTAMCTMYGTYNLRVDPHHQHSSHTPSPTPPHQHFRTTDPVPVQNTYHATIKPPSSITLVISANGGLMRQMRKIR</sequence>
<accession>A0A507C804</accession>
<reference evidence="2 3" key="1">
    <citation type="journal article" date="2019" name="Sci. Rep.">
        <title>Comparative genomics of chytrid fungi reveal insights into the obligate biotrophic and pathogenic lifestyle of Synchytrium endobioticum.</title>
        <authorList>
            <person name="van de Vossenberg B.T.L.H."/>
            <person name="Warris S."/>
            <person name="Nguyen H.D.T."/>
            <person name="van Gent-Pelzer M.P.E."/>
            <person name="Joly D.L."/>
            <person name="van de Geest H.C."/>
            <person name="Bonants P.J.M."/>
            <person name="Smith D.S."/>
            <person name="Levesque C.A."/>
            <person name="van der Lee T.A.J."/>
        </authorList>
    </citation>
    <scope>NUCLEOTIDE SEQUENCE [LARGE SCALE GENOMIC DNA]</scope>
    <source>
        <strain evidence="2 3">LEV6574</strain>
    </source>
</reference>
<feature type="region of interest" description="Disordered" evidence="1">
    <location>
        <begin position="21"/>
        <end position="45"/>
    </location>
</feature>
<gene>
    <name evidence="2" type="ORF">SeLEV6574_g08357</name>
</gene>
<comment type="caution">
    <text evidence="2">The sequence shown here is derived from an EMBL/GenBank/DDBJ whole genome shotgun (WGS) entry which is preliminary data.</text>
</comment>
<proteinExistence type="predicted"/>
<dbReference type="EMBL" id="QEAM01000877">
    <property type="protein sequence ID" value="TPX33663.1"/>
    <property type="molecule type" value="Genomic_DNA"/>
</dbReference>
<dbReference type="AlphaFoldDB" id="A0A507C804"/>
<evidence type="ECO:0000256" key="1">
    <source>
        <dbReference type="SAM" id="MobiDB-lite"/>
    </source>
</evidence>
<evidence type="ECO:0000313" key="2">
    <source>
        <dbReference type="EMBL" id="TPX33663.1"/>
    </source>
</evidence>
<dbReference type="VEuPathDB" id="FungiDB:SeMB42_g04040"/>
<name>A0A507C804_9FUNG</name>
<protein>
    <submittedName>
        <fullName evidence="2">Uncharacterized protein</fullName>
    </submittedName>
</protein>
<dbReference type="Proteomes" id="UP000320475">
    <property type="component" value="Unassembled WGS sequence"/>
</dbReference>